<feature type="region of interest" description="Disordered" evidence="1">
    <location>
        <begin position="16"/>
        <end position="38"/>
    </location>
</feature>
<evidence type="ECO:0000256" key="1">
    <source>
        <dbReference type="SAM" id="MobiDB-lite"/>
    </source>
</evidence>
<evidence type="ECO:0000313" key="2">
    <source>
        <dbReference type="EMBL" id="KIK37856.1"/>
    </source>
</evidence>
<gene>
    <name evidence="2" type="ORF">CY34DRAFT_809937</name>
</gene>
<protein>
    <submittedName>
        <fullName evidence="2">Uncharacterized protein</fullName>
    </submittedName>
</protein>
<reference evidence="3" key="2">
    <citation type="submission" date="2015-01" db="EMBL/GenBank/DDBJ databases">
        <title>Evolutionary Origins and Diversification of the Mycorrhizal Mutualists.</title>
        <authorList>
            <consortium name="DOE Joint Genome Institute"/>
            <consortium name="Mycorrhizal Genomics Consortium"/>
            <person name="Kohler A."/>
            <person name="Kuo A."/>
            <person name="Nagy L.G."/>
            <person name="Floudas D."/>
            <person name="Copeland A."/>
            <person name="Barry K.W."/>
            <person name="Cichocki N."/>
            <person name="Veneault-Fourrey C."/>
            <person name="LaButti K."/>
            <person name="Lindquist E.A."/>
            <person name="Lipzen A."/>
            <person name="Lundell T."/>
            <person name="Morin E."/>
            <person name="Murat C."/>
            <person name="Riley R."/>
            <person name="Ohm R."/>
            <person name="Sun H."/>
            <person name="Tunlid A."/>
            <person name="Henrissat B."/>
            <person name="Grigoriev I.V."/>
            <person name="Hibbett D.S."/>
            <person name="Martin F."/>
        </authorList>
    </citation>
    <scope>NUCLEOTIDE SEQUENCE [LARGE SCALE GENOMIC DNA]</scope>
    <source>
        <strain evidence="3">UH-Slu-Lm8-n1</strain>
    </source>
</reference>
<organism evidence="2 3">
    <name type="scientific">Suillus luteus UH-Slu-Lm8-n1</name>
    <dbReference type="NCBI Taxonomy" id="930992"/>
    <lineage>
        <taxon>Eukaryota</taxon>
        <taxon>Fungi</taxon>
        <taxon>Dikarya</taxon>
        <taxon>Basidiomycota</taxon>
        <taxon>Agaricomycotina</taxon>
        <taxon>Agaricomycetes</taxon>
        <taxon>Agaricomycetidae</taxon>
        <taxon>Boletales</taxon>
        <taxon>Suillineae</taxon>
        <taxon>Suillaceae</taxon>
        <taxon>Suillus</taxon>
    </lineage>
</organism>
<dbReference type="AlphaFoldDB" id="A0A0D0A893"/>
<dbReference type="EMBL" id="KN835425">
    <property type="protein sequence ID" value="KIK37856.1"/>
    <property type="molecule type" value="Genomic_DNA"/>
</dbReference>
<proteinExistence type="predicted"/>
<dbReference type="Proteomes" id="UP000054485">
    <property type="component" value="Unassembled WGS sequence"/>
</dbReference>
<dbReference type="InParanoid" id="A0A0D0A893"/>
<feature type="non-terminal residue" evidence="2">
    <location>
        <position position="1"/>
    </location>
</feature>
<sequence>RLLVIPFVQASWETSDQPLTARGHPGLATKGPDSSARSVDDLHESGVWVPINLISRTDWEIFHRSFDIV</sequence>
<accession>A0A0D0A893</accession>
<evidence type="ECO:0000313" key="3">
    <source>
        <dbReference type="Proteomes" id="UP000054485"/>
    </source>
</evidence>
<reference evidence="2 3" key="1">
    <citation type="submission" date="2014-04" db="EMBL/GenBank/DDBJ databases">
        <authorList>
            <consortium name="DOE Joint Genome Institute"/>
            <person name="Kuo A."/>
            <person name="Ruytinx J."/>
            <person name="Rineau F."/>
            <person name="Colpaert J."/>
            <person name="Kohler A."/>
            <person name="Nagy L.G."/>
            <person name="Floudas D."/>
            <person name="Copeland A."/>
            <person name="Barry K.W."/>
            <person name="Cichocki N."/>
            <person name="Veneault-Fourrey C."/>
            <person name="LaButti K."/>
            <person name="Lindquist E.A."/>
            <person name="Lipzen A."/>
            <person name="Lundell T."/>
            <person name="Morin E."/>
            <person name="Murat C."/>
            <person name="Sun H."/>
            <person name="Tunlid A."/>
            <person name="Henrissat B."/>
            <person name="Grigoriev I.V."/>
            <person name="Hibbett D.S."/>
            <person name="Martin F."/>
            <person name="Nordberg H.P."/>
            <person name="Cantor M.N."/>
            <person name="Hua S.X."/>
        </authorList>
    </citation>
    <scope>NUCLEOTIDE SEQUENCE [LARGE SCALE GENOMIC DNA]</scope>
    <source>
        <strain evidence="2 3">UH-Slu-Lm8-n1</strain>
    </source>
</reference>
<dbReference type="HOGENOM" id="CLU_2783019_0_0_1"/>
<name>A0A0D0A893_9AGAM</name>
<keyword evidence="3" id="KW-1185">Reference proteome</keyword>